<organism evidence="12 13">
    <name type="scientific">Candidatus Filomicrobium marinum</name>
    <dbReference type="NCBI Taxonomy" id="1608628"/>
    <lineage>
        <taxon>Bacteria</taxon>
        <taxon>Pseudomonadati</taxon>
        <taxon>Pseudomonadota</taxon>
        <taxon>Alphaproteobacteria</taxon>
        <taxon>Hyphomicrobiales</taxon>
        <taxon>Hyphomicrobiaceae</taxon>
        <taxon>Filomicrobium</taxon>
    </lineage>
</organism>
<gene>
    <name evidence="12" type="ORF">YBN1229_v1_0038</name>
</gene>
<keyword evidence="5 10" id="KW-0472">Membrane</keyword>
<dbReference type="InterPro" id="IPR018704">
    <property type="entry name" value="SecYEG/CpoB_TPR"/>
</dbReference>
<comment type="similarity">
    <text evidence="7">Belongs to the YfgM family.</text>
</comment>
<sequence length="264" mass="28781">MVDSNDSFLREIKQELEREKFERIWQRYGIFIIAGVVLVLAAVGGYQWWRAHTLSIAQEAGAQYEVALEQATSNKLDEAAKDFEKVVETAPKGYATLAELQLAATHLEAGKETEALATFEKVANDAGADTLLRDFARLQVAAIQLGKADWTEMENRLTDLTGAGNAWRHSARELLGLAALGAGKSKEAREYFESVLGDPEAPPSIQERARIRMESIVAEDMKASKQSDPVTEGQGKAAGDDKKAEEAKSVSDGQAKSQPEEAGK</sequence>
<evidence type="ECO:0000256" key="5">
    <source>
        <dbReference type="ARBA" id="ARBA00023136"/>
    </source>
</evidence>
<dbReference type="OrthoDB" id="7173339at2"/>
<dbReference type="KEGG" id="fiy:BN1229_v1_0038"/>
<feature type="transmembrane region" description="Helical" evidence="10">
    <location>
        <begin position="28"/>
        <end position="49"/>
    </location>
</feature>
<dbReference type="PANTHER" id="PTHR38035">
    <property type="entry name" value="UPF0070 PROTEIN YFGM"/>
    <property type="match status" value="1"/>
</dbReference>
<name>A0A0D6J996_9HYPH</name>
<protein>
    <recommendedName>
        <fullName evidence="8">Ancillary SecYEG translocon subunit</fullName>
    </recommendedName>
</protein>
<evidence type="ECO:0000256" key="1">
    <source>
        <dbReference type="ARBA" id="ARBA00004401"/>
    </source>
</evidence>
<dbReference type="KEGG" id="fil:BN1229_v1_0037"/>
<keyword evidence="3 10" id="KW-0812">Transmembrane</keyword>
<dbReference type="GO" id="GO:0005886">
    <property type="term" value="C:plasma membrane"/>
    <property type="evidence" value="ECO:0007669"/>
    <property type="project" value="UniProtKB-SubCell"/>
</dbReference>
<dbReference type="PANTHER" id="PTHR38035:SF1">
    <property type="entry name" value="ANCILLARY SECYEG TRANSLOCON SUBUNIT"/>
    <property type="match status" value="1"/>
</dbReference>
<dbReference type="EMBL" id="LN829119">
    <property type="protein sequence ID" value="CPR14719.1"/>
    <property type="molecule type" value="Genomic_DNA"/>
</dbReference>
<dbReference type="InterPro" id="IPR011990">
    <property type="entry name" value="TPR-like_helical_dom_sf"/>
</dbReference>
<dbReference type="InterPro" id="IPR026039">
    <property type="entry name" value="YfgM"/>
</dbReference>
<evidence type="ECO:0000256" key="3">
    <source>
        <dbReference type="ARBA" id="ARBA00022692"/>
    </source>
</evidence>
<feature type="compositionally biased region" description="Basic and acidic residues" evidence="9">
    <location>
        <begin position="238"/>
        <end position="249"/>
    </location>
</feature>
<dbReference type="Gene3D" id="1.25.40.10">
    <property type="entry name" value="Tetratricopeptide repeat domain"/>
    <property type="match status" value="1"/>
</dbReference>
<keyword evidence="6" id="KW-0143">Chaperone</keyword>
<dbReference type="AlphaFoldDB" id="A0A0D6J996"/>
<comment type="subcellular location">
    <subcellularLocation>
        <location evidence="1">Cell membrane</location>
        <topology evidence="1">Single-pass type II membrane protein</topology>
    </subcellularLocation>
</comment>
<dbReference type="RefSeq" id="WP_046475205.1">
    <property type="nucleotide sequence ID" value="NZ_LN829118.1"/>
</dbReference>
<feature type="compositionally biased region" description="Basic and acidic residues" evidence="9">
    <location>
        <begin position="207"/>
        <end position="225"/>
    </location>
</feature>
<evidence type="ECO:0000256" key="4">
    <source>
        <dbReference type="ARBA" id="ARBA00022989"/>
    </source>
</evidence>
<evidence type="ECO:0000313" key="12">
    <source>
        <dbReference type="EMBL" id="CPR14719.1"/>
    </source>
</evidence>
<evidence type="ECO:0000259" key="11">
    <source>
        <dbReference type="Pfam" id="PF09976"/>
    </source>
</evidence>
<keyword evidence="4 10" id="KW-1133">Transmembrane helix</keyword>
<accession>A0A0D6J996</accession>
<evidence type="ECO:0000256" key="2">
    <source>
        <dbReference type="ARBA" id="ARBA00022475"/>
    </source>
</evidence>
<feature type="domain" description="Ancillary SecYEG translocon subunit/Cell division coordinator CpoB TPR" evidence="11">
    <location>
        <begin position="25"/>
        <end position="198"/>
    </location>
</feature>
<dbReference type="GO" id="GO:0044877">
    <property type="term" value="F:protein-containing complex binding"/>
    <property type="evidence" value="ECO:0007669"/>
    <property type="project" value="InterPro"/>
</dbReference>
<evidence type="ECO:0000256" key="9">
    <source>
        <dbReference type="SAM" id="MobiDB-lite"/>
    </source>
</evidence>
<keyword evidence="13" id="KW-1185">Reference proteome</keyword>
<dbReference type="SUPFAM" id="SSF48452">
    <property type="entry name" value="TPR-like"/>
    <property type="match status" value="1"/>
</dbReference>
<evidence type="ECO:0000256" key="7">
    <source>
        <dbReference type="ARBA" id="ARBA00024197"/>
    </source>
</evidence>
<feature type="region of interest" description="Disordered" evidence="9">
    <location>
        <begin position="194"/>
        <end position="264"/>
    </location>
</feature>
<keyword evidence="2" id="KW-1003">Cell membrane</keyword>
<dbReference type="Proteomes" id="UP000033187">
    <property type="component" value="Chromosome 1"/>
</dbReference>
<evidence type="ECO:0000256" key="8">
    <source>
        <dbReference type="ARBA" id="ARBA00024235"/>
    </source>
</evidence>
<evidence type="ECO:0000256" key="10">
    <source>
        <dbReference type="SAM" id="Phobius"/>
    </source>
</evidence>
<dbReference type="Pfam" id="PF09976">
    <property type="entry name" value="TPR_21"/>
    <property type="match status" value="1"/>
</dbReference>
<evidence type="ECO:0000313" key="13">
    <source>
        <dbReference type="Proteomes" id="UP000033187"/>
    </source>
</evidence>
<proteinExistence type="inferred from homology"/>
<evidence type="ECO:0000256" key="6">
    <source>
        <dbReference type="ARBA" id="ARBA00023186"/>
    </source>
</evidence>
<reference evidence="13" key="1">
    <citation type="submission" date="2015-02" db="EMBL/GenBank/DDBJ databases">
        <authorList>
            <person name="Chooi Y.-H."/>
        </authorList>
    </citation>
    <scope>NUCLEOTIDE SEQUENCE [LARGE SCALE GENOMIC DNA]</scope>
    <source>
        <strain evidence="13">strain Y</strain>
    </source>
</reference>